<comment type="caution">
    <text evidence="2">The sequence shown here is derived from an EMBL/GenBank/DDBJ whole genome shotgun (WGS) entry which is preliminary data.</text>
</comment>
<dbReference type="Proteomes" id="UP000295632">
    <property type="component" value="Unassembled WGS sequence"/>
</dbReference>
<organism evidence="2 3">
    <name type="scientific">Aureibacillus halotolerans</name>
    <dbReference type="NCBI Taxonomy" id="1508390"/>
    <lineage>
        <taxon>Bacteria</taxon>
        <taxon>Bacillati</taxon>
        <taxon>Bacillota</taxon>
        <taxon>Bacilli</taxon>
        <taxon>Bacillales</taxon>
        <taxon>Bacillaceae</taxon>
        <taxon>Aureibacillus</taxon>
    </lineage>
</organism>
<dbReference type="InterPro" id="IPR021338">
    <property type="entry name" value="DUF2953"/>
</dbReference>
<keyword evidence="1" id="KW-0812">Transmembrane</keyword>
<reference evidence="2 3" key="1">
    <citation type="submission" date="2019-03" db="EMBL/GenBank/DDBJ databases">
        <title>Genomic Encyclopedia of Type Strains, Phase IV (KMG-IV): sequencing the most valuable type-strain genomes for metagenomic binning, comparative biology and taxonomic classification.</title>
        <authorList>
            <person name="Goeker M."/>
        </authorList>
    </citation>
    <scope>NUCLEOTIDE SEQUENCE [LARGE SCALE GENOMIC DNA]</scope>
    <source>
        <strain evidence="2 3">DSM 28697</strain>
    </source>
</reference>
<dbReference type="RefSeq" id="WP_166639262.1">
    <property type="nucleotide sequence ID" value="NZ_SNYJ01000008.1"/>
</dbReference>
<evidence type="ECO:0000256" key="1">
    <source>
        <dbReference type="SAM" id="Phobius"/>
    </source>
</evidence>
<keyword evidence="1" id="KW-0472">Membrane</keyword>
<dbReference type="AlphaFoldDB" id="A0A4R6U7S2"/>
<feature type="transmembrane region" description="Helical" evidence="1">
    <location>
        <begin position="6"/>
        <end position="25"/>
    </location>
</feature>
<name>A0A4R6U7S2_9BACI</name>
<protein>
    <submittedName>
        <fullName evidence="2">DUF2953 family protein</fullName>
    </submittedName>
</protein>
<proteinExistence type="predicted"/>
<accession>A0A4R6U7S2</accession>
<sequence length="214" mass="24246">MAYWIMATIIIVGIGIVLLCTTVRIQCMYKREEKNDIFEVTIVMWRFIRIKKKIPMLAVSENEPALVAEVDGKKEKKTKLISIDDAIQRIEEIHKLVLRITGMRKIARRFLKHLQIVKFEWKSEVGTGDAATAGVAAGAAWSIKGVVLGMLSTFLTLKCPPVIHVWPNFQRPCLNMYLNCMVSFKIGHAIKTLVSLGVHWKKSKPKIEESDANV</sequence>
<evidence type="ECO:0000313" key="3">
    <source>
        <dbReference type="Proteomes" id="UP000295632"/>
    </source>
</evidence>
<keyword evidence="1" id="KW-1133">Transmembrane helix</keyword>
<keyword evidence="3" id="KW-1185">Reference proteome</keyword>
<gene>
    <name evidence="2" type="ORF">EV213_10851</name>
</gene>
<dbReference type="Pfam" id="PF11167">
    <property type="entry name" value="DUF2953"/>
    <property type="match status" value="1"/>
</dbReference>
<dbReference type="EMBL" id="SNYJ01000008">
    <property type="protein sequence ID" value="TDQ39104.1"/>
    <property type="molecule type" value="Genomic_DNA"/>
</dbReference>
<evidence type="ECO:0000313" key="2">
    <source>
        <dbReference type="EMBL" id="TDQ39104.1"/>
    </source>
</evidence>